<feature type="domain" description="DUF403" evidence="1">
    <location>
        <begin position="518"/>
        <end position="822"/>
    </location>
</feature>
<dbReference type="Pfam" id="PF14403">
    <property type="entry name" value="CP_ATPgrasp_2"/>
    <property type="match status" value="1"/>
</dbReference>
<sequence length="849" mass="91219">MSLIRDYASSLAQPTLPFGPGEGERGARFDEVVSPDGTLRLAWKGMAALAVDLTAGDLDRVDREITALLADEGVTYESPEAGSQPWQLDPMPLVLDAATWGRLEVGLAQRAELLNALLADVYGERRLLAEGLIPAAAVFGHAGYTRPIARATGFDPHPLILSGTDLGRDAAGEWRVLADRVQAPSGLGYAMANRRVIARVIPELYDEAGLHRVEPYFSAVRSALLQAAPAEVADPRVVVLSPGTHSETAYDQAFLANILGFPLVQGGDLVVRDGWVWMKPSGFPRQAPVERVDVILRRVDADWCDPLELRGNSQLGVAGLTEAVRRGRVRLVNGLGAGVLENPALMPFLPAVCERLLGEQLRLSSVPTWWCGTGEGLDAVLEAIARDRDGLIVRPIDGRVADLEELDDAALRDRILMAPHRYVGQERLPLSQAPGWGDEGRRTGRATPHSVVLRTFTVRDGAAYRPLVGGLATLVDDTRAAPSTKDVWVLKANPGDPDQGLAAITPLTVPRVAPMLGPRALEDMFWVGRYAERAEDLIRLVLTAHAHAEQLDFASPLQGDAVLAALIGALRRLCGTRSVDADAELRSLLLDIDRPGSAAHSLDRLRDALEGVRDQLSGDTWRVFGITDQSMKLLRVSRRSPQIAESAGRMLSGLLSLQGVTANMMRDDGWRAIEIGRYLERSVQVCSLLAATTTVPPGAGVERAVLNGVLMAAESAVTHRRRYRGGVRASGVLELLLSDPGNPRSVGFSLARLREHLGELSSSTGSTRPERLLEHLEDSLEATDIAALAASEGGSRPRLAEFLSETRAQLHQLGDAIAHVHFEGGPRPQSLSALALIELGVGSTGGTLS</sequence>
<dbReference type="OrthoDB" id="9803842at2"/>
<organism evidence="3 4">
    <name type="scientific">Microbacterium rhizomatis</name>
    <dbReference type="NCBI Taxonomy" id="1631477"/>
    <lineage>
        <taxon>Bacteria</taxon>
        <taxon>Bacillati</taxon>
        <taxon>Actinomycetota</taxon>
        <taxon>Actinomycetes</taxon>
        <taxon>Micrococcales</taxon>
        <taxon>Microbacteriaceae</taxon>
        <taxon>Microbacterium</taxon>
    </lineage>
</organism>
<evidence type="ECO:0000313" key="4">
    <source>
        <dbReference type="Proteomes" id="UP000325827"/>
    </source>
</evidence>
<evidence type="ECO:0000313" key="3">
    <source>
        <dbReference type="EMBL" id="KAA9111542.1"/>
    </source>
</evidence>
<dbReference type="RefSeq" id="WP_150448310.1">
    <property type="nucleotide sequence ID" value="NZ_VYSA01000001.1"/>
</dbReference>
<dbReference type="InterPro" id="IPR025841">
    <property type="entry name" value="CP_ATPgrasp_2"/>
</dbReference>
<dbReference type="Gene3D" id="3.40.50.11290">
    <property type="match status" value="1"/>
</dbReference>
<keyword evidence="4" id="KW-1185">Reference proteome</keyword>
<feature type="domain" description="Circularly permuted ATP-grasp type 2" evidence="2">
    <location>
        <begin position="92"/>
        <end position="472"/>
    </location>
</feature>
<dbReference type="EMBL" id="VYSA01000001">
    <property type="protein sequence ID" value="KAA9111542.1"/>
    <property type="molecule type" value="Genomic_DNA"/>
</dbReference>
<dbReference type="PANTHER" id="PTHR34595:SF2">
    <property type="entry name" value="BLR2978 PROTEIN"/>
    <property type="match status" value="1"/>
</dbReference>
<accession>A0A5J5J658</accession>
<name>A0A5J5J658_9MICO</name>
<dbReference type="InterPro" id="IPR007296">
    <property type="entry name" value="DUF403"/>
</dbReference>
<evidence type="ECO:0000259" key="2">
    <source>
        <dbReference type="Pfam" id="PF14403"/>
    </source>
</evidence>
<dbReference type="PANTHER" id="PTHR34595">
    <property type="entry name" value="BLR5612 PROTEIN"/>
    <property type="match status" value="1"/>
</dbReference>
<evidence type="ECO:0000259" key="1">
    <source>
        <dbReference type="Pfam" id="PF04168"/>
    </source>
</evidence>
<proteinExistence type="predicted"/>
<dbReference type="Pfam" id="PF04168">
    <property type="entry name" value="Alpha-E"/>
    <property type="match status" value="1"/>
</dbReference>
<protein>
    <submittedName>
        <fullName evidence="3">Circularly permuted type 2 ATP-grasp protein</fullName>
    </submittedName>
</protein>
<comment type="caution">
    <text evidence="3">The sequence shown here is derived from an EMBL/GenBank/DDBJ whole genome shotgun (WGS) entry which is preliminary data.</text>
</comment>
<dbReference type="SUPFAM" id="SSF56059">
    <property type="entry name" value="Glutathione synthetase ATP-binding domain-like"/>
    <property type="match status" value="1"/>
</dbReference>
<dbReference type="AlphaFoldDB" id="A0A5J5J658"/>
<reference evidence="4" key="1">
    <citation type="submission" date="2019-09" db="EMBL/GenBank/DDBJ databases">
        <title>Mumia zhuanghuii sp. nov. isolated from the intestinal contents of plateau pika (Ochotona curzoniae) in the Qinghai-Tibet plateau of China.</title>
        <authorList>
            <person name="Tian Z."/>
        </authorList>
    </citation>
    <scope>NUCLEOTIDE SEQUENCE [LARGE SCALE GENOMIC DNA]</scope>
    <source>
        <strain evidence="4">JCM 30598</strain>
    </source>
</reference>
<dbReference type="InterPro" id="IPR051680">
    <property type="entry name" value="ATP-dep_Glu-Cys_Ligase-2"/>
</dbReference>
<gene>
    <name evidence="3" type="ORF">F6B43_08260</name>
</gene>
<dbReference type="Proteomes" id="UP000325827">
    <property type="component" value="Unassembled WGS sequence"/>
</dbReference>